<sequence>MPEWIAKLPKIFFVGLMGAGKTTVGRFLAKNLELDFYDTDQEIEKRTGVRVPIIFEMEGEAGFRKREVGMIDELTQLDNIVLATGGGAVLSAENRQNLGSRGIVIYLRASVHDLYLRTRFDRNRPLLQNTNAQAKLEQLFNERDPFYREIAHHIVDTGNQPVINIVEKIQALLGYSTSEPQI</sequence>
<keyword evidence="13" id="KW-1185">Reference proteome</keyword>
<dbReference type="Gene3D" id="3.40.50.300">
    <property type="entry name" value="P-loop containing nucleotide triphosphate hydrolases"/>
    <property type="match status" value="1"/>
</dbReference>
<dbReference type="InterPro" id="IPR000623">
    <property type="entry name" value="Shikimate_kinase/TSH1"/>
</dbReference>
<feature type="binding site" evidence="11">
    <location>
        <begin position="18"/>
        <end position="23"/>
    </location>
    <ligand>
        <name>ATP</name>
        <dbReference type="ChEBI" id="CHEBI:30616"/>
    </ligand>
</feature>
<reference evidence="13" key="1">
    <citation type="submission" date="2014-12" db="EMBL/GenBank/DDBJ databases">
        <authorList>
            <person name="Salcher M.M."/>
        </authorList>
    </citation>
    <scope>NUCLEOTIDE SEQUENCE [LARGE SCALE GENOMIC DNA]</scope>
    <source>
        <strain evidence="13">MMS-10A-171</strain>
    </source>
</reference>
<dbReference type="GO" id="GO:0004765">
    <property type="term" value="F:shikimate kinase activity"/>
    <property type="evidence" value="ECO:0007669"/>
    <property type="project" value="UniProtKB-UniRule"/>
</dbReference>
<evidence type="ECO:0000256" key="6">
    <source>
        <dbReference type="ARBA" id="ARBA00022741"/>
    </source>
</evidence>
<dbReference type="GO" id="GO:0000287">
    <property type="term" value="F:magnesium ion binding"/>
    <property type="evidence" value="ECO:0007669"/>
    <property type="project" value="UniProtKB-UniRule"/>
</dbReference>
<feature type="binding site" evidence="11">
    <location>
        <position position="124"/>
    </location>
    <ligand>
        <name>ATP</name>
        <dbReference type="ChEBI" id="CHEBI:30616"/>
    </ligand>
</feature>
<keyword evidence="8 11" id="KW-0067">ATP-binding</keyword>
<dbReference type="InterPro" id="IPR031322">
    <property type="entry name" value="Shikimate/glucono_kinase"/>
</dbReference>
<dbReference type="NCBIfam" id="NF003456">
    <property type="entry name" value="PRK05057.1"/>
    <property type="match status" value="1"/>
</dbReference>
<dbReference type="PANTHER" id="PTHR21087:SF16">
    <property type="entry name" value="SHIKIMATE KINASE 1, CHLOROPLASTIC"/>
    <property type="match status" value="1"/>
</dbReference>
<dbReference type="GO" id="GO:0005524">
    <property type="term" value="F:ATP binding"/>
    <property type="evidence" value="ECO:0007669"/>
    <property type="project" value="UniProtKB-UniRule"/>
</dbReference>
<evidence type="ECO:0000256" key="4">
    <source>
        <dbReference type="ARBA" id="ARBA00022605"/>
    </source>
</evidence>
<evidence type="ECO:0000256" key="10">
    <source>
        <dbReference type="ARBA" id="ARBA00048567"/>
    </source>
</evidence>
<dbReference type="PRINTS" id="PR01100">
    <property type="entry name" value="SHIKIMTKNASE"/>
</dbReference>
<name>A0A0B7J032_9PROT</name>
<organism evidence="12 13">
    <name type="scientific">Candidatus Methylopumilus turicensis</name>
    <dbReference type="NCBI Taxonomy" id="1581680"/>
    <lineage>
        <taxon>Bacteria</taxon>
        <taxon>Pseudomonadati</taxon>
        <taxon>Pseudomonadota</taxon>
        <taxon>Betaproteobacteria</taxon>
        <taxon>Nitrosomonadales</taxon>
        <taxon>Methylophilaceae</taxon>
        <taxon>Candidatus Methylopumilus</taxon>
    </lineage>
</organism>
<dbReference type="GO" id="GO:0009073">
    <property type="term" value="P:aromatic amino acid family biosynthetic process"/>
    <property type="evidence" value="ECO:0007669"/>
    <property type="project" value="UniProtKB-KW"/>
</dbReference>
<evidence type="ECO:0000256" key="1">
    <source>
        <dbReference type="ARBA" id="ARBA00004842"/>
    </source>
</evidence>
<feature type="binding site" evidence="11">
    <location>
        <position position="22"/>
    </location>
    <ligand>
        <name>Mg(2+)</name>
        <dbReference type="ChEBI" id="CHEBI:18420"/>
    </ligand>
</feature>
<dbReference type="Pfam" id="PF01202">
    <property type="entry name" value="SKI"/>
    <property type="match status" value="1"/>
</dbReference>
<feature type="binding site" evidence="11">
    <location>
        <position position="160"/>
    </location>
    <ligand>
        <name>ATP</name>
        <dbReference type="ChEBI" id="CHEBI:30616"/>
    </ligand>
</feature>
<dbReference type="HOGENOM" id="CLU_057607_2_2_4"/>
<dbReference type="Proteomes" id="UP000056322">
    <property type="component" value="Chromosome 1"/>
</dbReference>
<dbReference type="PANTHER" id="PTHR21087">
    <property type="entry name" value="SHIKIMATE KINASE"/>
    <property type="match status" value="1"/>
</dbReference>
<keyword evidence="6 11" id="KW-0547">Nucleotide-binding</keyword>
<comment type="similarity">
    <text evidence="2 11">Belongs to the shikimate kinase family.</text>
</comment>
<comment type="catalytic activity">
    <reaction evidence="10 11">
        <text>shikimate + ATP = 3-phosphoshikimate + ADP + H(+)</text>
        <dbReference type="Rhea" id="RHEA:13121"/>
        <dbReference type="ChEBI" id="CHEBI:15378"/>
        <dbReference type="ChEBI" id="CHEBI:30616"/>
        <dbReference type="ChEBI" id="CHEBI:36208"/>
        <dbReference type="ChEBI" id="CHEBI:145989"/>
        <dbReference type="ChEBI" id="CHEBI:456216"/>
        <dbReference type="EC" id="2.7.1.71"/>
    </reaction>
</comment>
<comment type="subunit">
    <text evidence="11">Monomer.</text>
</comment>
<dbReference type="EC" id="2.7.1.71" evidence="3 11"/>
<feature type="binding site" evidence="11">
    <location>
        <position position="64"/>
    </location>
    <ligand>
        <name>substrate</name>
    </ligand>
</feature>
<evidence type="ECO:0000256" key="3">
    <source>
        <dbReference type="ARBA" id="ARBA00012154"/>
    </source>
</evidence>
<dbReference type="PROSITE" id="PS01128">
    <property type="entry name" value="SHIKIMATE_KINASE"/>
    <property type="match status" value="1"/>
</dbReference>
<dbReference type="KEGG" id="mbac:BN1209_1655"/>
<dbReference type="SUPFAM" id="SSF52540">
    <property type="entry name" value="P-loop containing nucleoside triphosphate hydrolases"/>
    <property type="match status" value="1"/>
</dbReference>
<evidence type="ECO:0000313" key="13">
    <source>
        <dbReference type="Proteomes" id="UP000056322"/>
    </source>
</evidence>
<dbReference type="EMBL" id="LN794158">
    <property type="protein sequence ID" value="CEN56690.1"/>
    <property type="molecule type" value="Genomic_DNA"/>
</dbReference>
<keyword evidence="5 11" id="KW-0808">Transferase</keyword>
<protein>
    <recommendedName>
        <fullName evidence="3 11">Shikimate kinase</fullName>
        <shortName evidence="11">SK</shortName>
        <ecNumber evidence="3 11">2.7.1.71</ecNumber>
    </recommendedName>
</protein>
<dbReference type="CDD" id="cd00464">
    <property type="entry name" value="SK"/>
    <property type="match status" value="1"/>
</dbReference>
<keyword evidence="11" id="KW-0479">Metal-binding</keyword>
<evidence type="ECO:0000256" key="2">
    <source>
        <dbReference type="ARBA" id="ARBA00006997"/>
    </source>
</evidence>
<dbReference type="GO" id="GO:0005829">
    <property type="term" value="C:cytosol"/>
    <property type="evidence" value="ECO:0007669"/>
    <property type="project" value="TreeGrafter"/>
</dbReference>
<dbReference type="GO" id="GO:0009423">
    <property type="term" value="P:chorismate biosynthetic process"/>
    <property type="evidence" value="ECO:0007669"/>
    <property type="project" value="UniProtKB-UniRule"/>
</dbReference>
<evidence type="ECO:0000256" key="5">
    <source>
        <dbReference type="ARBA" id="ARBA00022679"/>
    </source>
</evidence>
<keyword evidence="7 11" id="KW-0418">Kinase</keyword>
<comment type="pathway">
    <text evidence="1 11">Metabolic intermediate biosynthesis; chorismate biosynthesis; chorismate from D-erythrose 4-phosphate and phosphoenolpyruvate: step 5/7.</text>
</comment>
<accession>A0A0B7J032</accession>
<proteinExistence type="inferred from homology"/>
<dbReference type="AlphaFoldDB" id="A0A0B7J032"/>
<keyword evidence="11" id="KW-0963">Cytoplasm</keyword>
<gene>
    <name evidence="11 12" type="primary">aroK</name>
    <name evidence="12" type="ORF">BN1209_1655</name>
</gene>
<dbReference type="HAMAP" id="MF_00109">
    <property type="entry name" value="Shikimate_kinase"/>
    <property type="match status" value="1"/>
</dbReference>
<comment type="function">
    <text evidence="11">Catalyzes the specific phosphorylation of the 3-hydroxyl group of shikimic acid using ATP as a cosubstrate.</text>
</comment>
<dbReference type="GO" id="GO:0008652">
    <property type="term" value="P:amino acid biosynthetic process"/>
    <property type="evidence" value="ECO:0007669"/>
    <property type="project" value="UniProtKB-KW"/>
</dbReference>
<evidence type="ECO:0000256" key="9">
    <source>
        <dbReference type="ARBA" id="ARBA00023141"/>
    </source>
</evidence>
<comment type="subcellular location">
    <subcellularLocation>
        <location evidence="11">Cytoplasm</location>
    </subcellularLocation>
</comment>
<comment type="cofactor">
    <cofactor evidence="11">
        <name>Mg(2+)</name>
        <dbReference type="ChEBI" id="CHEBI:18420"/>
    </cofactor>
    <text evidence="11">Binds 1 Mg(2+) ion per subunit.</text>
</comment>
<evidence type="ECO:0000256" key="8">
    <source>
        <dbReference type="ARBA" id="ARBA00022840"/>
    </source>
</evidence>
<keyword evidence="9 11" id="KW-0057">Aromatic amino acid biosynthesis</keyword>
<keyword evidence="4 11" id="KW-0028">Amino-acid biosynthesis</keyword>
<feature type="binding site" evidence="11">
    <location>
        <position position="86"/>
    </location>
    <ligand>
        <name>substrate</name>
    </ligand>
</feature>
<evidence type="ECO:0000256" key="7">
    <source>
        <dbReference type="ARBA" id="ARBA00022777"/>
    </source>
</evidence>
<dbReference type="UniPathway" id="UPA00053">
    <property type="reaction ID" value="UER00088"/>
</dbReference>
<dbReference type="InterPro" id="IPR023000">
    <property type="entry name" value="Shikimate_kinase_CS"/>
</dbReference>
<keyword evidence="11" id="KW-0460">Magnesium</keyword>
<evidence type="ECO:0000256" key="11">
    <source>
        <dbReference type="HAMAP-Rule" id="MF_00109"/>
    </source>
</evidence>
<dbReference type="InterPro" id="IPR027417">
    <property type="entry name" value="P-loop_NTPase"/>
</dbReference>
<evidence type="ECO:0000313" key="12">
    <source>
        <dbReference type="EMBL" id="CEN56690.1"/>
    </source>
</evidence>
<dbReference type="STRING" id="1581680.BN1209_1655"/>
<feature type="binding site" evidence="11">
    <location>
        <position position="40"/>
    </location>
    <ligand>
        <name>substrate</name>
    </ligand>
</feature>
<feature type="binding site" evidence="11">
    <location>
        <position position="143"/>
    </location>
    <ligand>
        <name>substrate</name>
    </ligand>
</feature>